<dbReference type="VEuPathDB" id="VectorBase:ASIC011922"/>
<dbReference type="PROSITE" id="PS50010">
    <property type="entry name" value="DH_2"/>
    <property type="match status" value="1"/>
</dbReference>
<keyword evidence="1" id="KW-0344">Guanine-nucleotide releasing factor</keyword>
<dbReference type="PANTHER" id="PTHR22826:SF209">
    <property type="entry name" value="DH DOMAIN-CONTAINING PROTEIN"/>
    <property type="match status" value="1"/>
</dbReference>
<reference evidence="5" key="2">
    <citation type="submission" date="2020-05" db="UniProtKB">
        <authorList>
            <consortium name="EnsemblMetazoa"/>
        </authorList>
    </citation>
    <scope>IDENTIFICATION</scope>
</reference>
<evidence type="ECO:0000313" key="5">
    <source>
        <dbReference type="EnsemblMetazoa" id="ASIC011922-PA"/>
    </source>
</evidence>
<dbReference type="STRING" id="74873.A0A084W1G0"/>
<dbReference type="GO" id="GO:0005085">
    <property type="term" value="F:guanyl-nucleotide exchange factor activity"/>
    <property type="evidence" value="ECO:0007669"/>
    <property type="project" value="UniProtKB-KW"/>
</dbReference>
<dbReference type="EnsemblMetazoa" id="ASIC011922-RA">
    <property type="protein sequence ID" value="ASIC011922-PA"/>
    <property type="gene ID" value="ASIC011922"/>
</dbReference>
<evidence type="ECO:0000313" key="6">
    <source>
        <dbReference type="Proteomes" id="UP000030765"/>
    </source>
</evidence>
<dbReference type="InterPro" id="IPR000219">
    <property type="entry name" value="DH_dom"/>
</dbReference>
<protein>
    <submittedName>
        <fullName evidence="5">DH domain-containing protein</fullName>
    </submittedName>
</protein>
<evidence type="ECO:0000259" key="3">
    <source>
        <dbReference type="PROSITE" id="PS50010"/>
    </source>
</evidence>
<dbReference type="Proteomes" id="UP000030765">
    <property type="component" value="Unassembled WGS sequence"/>
</dbReference>
<name>A0A084W1G0_ANOSI</name>
<feature type="compositionally biased region" description="Basic and acidic residues" evidence="2">
    <location>
        <begin position="205"/>
        <end position="216"/>
    </location>
</feature>
<feature type="compositionally biased region" description="Acidic residues" evidence="2">
    <location>
        <begin position="176"/>
        <end position="187"/>
    </location>
</feature>
<evidence type="ECO:0000313" key="4">
    <source>
        <dbReference type="EMBL" id="KFB44054.1"/>
    </source>
</evidence>
<reference evidence="4 6" key="1">
    <citation type="journal article" date="2014" name="BMC Genomics">
        <title>Genome sequence of Anopheles sinensis provides insight into genetics basis of mosquito competence for malaria parasites.</title>
        <authorList>
            <person name="Zhou D."/>
            <person name="Zhang D."/>
            <person name="Ding G."/>
            <person name="Shi L."/>
            <person name="Hou Q."/>
            <person name="Ye Y."/>
            <person name="Xu Y."/>
            <person name="Zhou H."/>
            <person name="Xiong C."/>
            <person name="Li S."/>
            <person name="Yu J."/>
            <person name="Hong S."/>
            <person name="Yu X."/>
            <person name="Zou P."/>
            <person name="Chen C."/>
            <person name="Chang X."/>
            <person name="Wang W."/>
            <person name="Lv Y."/>
            <person name="Sun Y."/>
            <person name="Ma L."/>
            <person name="Shen B."/>
            <person name="Zhu C."/>
        </authorList>
    </citation>
    <scope>NUCLEOTIDE SEQUENCE [LARGE SCALE GENOMIC DNA]</scope>
</reference>
<dbReference type="EMBL" id="ATLV01019337">
    <property type="status" value="NOT_ANNOTATED_CDS"/>
    <property type="molecule type" value="Genomic_DNA"/>
</dbReference>
<evidence type="ECO:0000256" key="1">
    <source>
        <dbReference type="ARBA" id="ARBA00022658"/>
    </source>
</evidence>
<gene>
    <name evidence="4" type="ORF">ZHAS_00011922</name>
</gene>
<dbReference type="SUPFAM" id="SSF48065">
    <property type="entry name" value="DBL homology domain (DH-domain)"/>
    <property type="match status" value="1"/>
</dbReference>
<evidence type="ECO:0000256" key="2">
    <source>
        <dbReference type="SAM" id="MobiDB-lite"/>
    </source>
</evidence>
<proteinExistence type="predicted"/>
<dbReference type="GO" id="GO:0005737">
    <property type="term" value="C:cytoplasm"/>
    <property type="evidence" value="ECO:0007669"/>
    <property type="project" value="TreeGrafter"/>
</dbReference>
<dbReference type="EMBL" id="KE525268">
    <property type="protein sequence ID" value="KFB44054.1"/>
    <property type="molecule type" value="Genomic_DNA"/>
</dbReference>
<dbReference type="InterPro" id="IPR035899">
    <property type="entry name" value="DBL_dom_sf"/>
</dbReference>
<keyword evidence="6" id="KW-1185">Reference proteome</keyword>
<dbReference type="OMA" id="DRFYCYV"/>
<feature type="region of interest" description="Disordered" evidence="2">
    <location>
        <begin position="161"/>
        <end position="216"/>
    </location>
</feature>
<dbReference type="InterPro" id="IPR051336">
    <property type="entry name" value="RhoGEF_Guanine_NuclExch_SF"/>
</dbReference>
<feature type="region of interest" description="Disordered" evidence="2">
    <location>
        <begin position="1"/>
        <end position="57"/>
    </location>
</feature>
<feature type="region of interest" description="Disordered" evidence="2">
    <location>
        <begin position="74"/>
        <end position="126"/>
    </location>
</feature>
<feature type="domain" description="DH" evidence="3">
    <location>
        <begin position="219"/>
        <end position="415"/>
    </location>
</feature>
<dbReference type="VEuPathDB" id="VectorBase:ASIS009546"/>
<feature type="compositionally biased region" description="Pro residues" evidence="2">
    <location>
        <begin position="1"/>
        <end position="13"/>
    </location>
</feature>
<organism evidence="4">
    <name type="scientific">Anopheles sinensis</name>
    <name type="common">Mosquito</name>
    <dbReference type="NCBI Taxonomy" id="74873"/>
    <lineage>
        <taxon>Eukaryota</taxon>
        <taxon>Metazoa</taxon>
        <taxon>Ecdysozoa</taxon>
        <taxon>Arthropoda</taxon>
        <taxon>Hexapoda</taxon>
        <taxon>Insecta</taxon>
        <taxon>Pterygota</taxon>
        <taxon>Neoptera</taxon>
        <taxon>Endopterygota</taxon>
        <taxon>Diptera</taxon>
        <taxon>Nematocera</taxon>
        <taxon>Culicoidea</taxon>
        <taxon>Culicidae</taxon>
        <taxon>Anophelinae</taxon>
        <taxon>Anopheles</taxon>
    </lineage>
</organism>
<dbReference type="Pfam" id="PF00621">
    <property type="entry name" value="RhoGEF"/>
    <property type="match status" value="1"/>
</dbReference>
<dbReference type="SMART" id="SM00325">
    <property type="entry name" value="RhoGEF"/>
    <property type="match status" value="1"/>
</dbReference>
<accession>A0A084W1G0</accession>
<sequence>MHPTGRPIPPPKPGRIGPVSEQRDSGISVTDEPPAAMPKVSTAVPSPGSPAPMPVGGVRQLASRFESIGLRYSVPTLTPETPPGLRKAPNIPPKNSTLPKKSSIKPLIAPKPDWRRKDIPPAQRAQALEQRANEIAEQIYDTVCESLDRDEPCVDALYEDLENPASTDGYSSFESSTDDEETPEESGTEPYYSHVPTTNTTGVASERRSSLDSNRSSDHIAKVIDELIEKERRYIETLDQGIKNYVPTMYSQTLPAALRGQRAIIFINVEEILRTHRDHLLPDLELAAGSLLTANGQGEARVVEHIARTFLEYIENDRFYCYVQYAMHHAESEALRLRYSDYFLKVQHDLNDRLGLNSLLLQPIQRLPRYKLLLNEMVKDLLKEADGKRTLNRRTALLCKVDKRLSNLIDRVNQAINIRDIRQCSGSAPTRSLAHTSETPLTLILQPEGNRNPDRDTPINLLYQGKFLRLFLLDIYDVNVRRKYSAKLFAFEKLLIYVEILRDRMEYRGHYANTELGYTEEGTNRIVLFAGSRQTQEIIVQSETHTEMQPLVSFLQQMTRSGIYDSLRGRGDDDTSDETDQHTFDYEEDIEPNDDEDQPEVWDEQRLTTSLIEAQEQFLEVLEANQSFYLDTLSVELKQKLTGFLKTFETIKQLHKEILQDISQTPNAPNTICRCFERYLLNFHNRVASTVEKFTFLCIEHLQEFNRYFETLIVKYSDDSTLNLPIDKELFQRLAFVQVRLNAYRNDLVLNYNLFLLDERLPGCGLVFYNDRAVLDGAFHDPDAGPCRLFVCERAAVCVKLQDVPEQGKIVERFVRVLFLDRFAGRGMLMRARRSKRQRQRVNFFIDGKKYRIDFIDRQSQNKFFQNYVDKYTKM</sequence>
<dbReference type="Gene3D" id="1.20.900.10">
    <property type="entry name" value="Dbl homology (DH) domain"/>
    <property type="match status" value="1"/>
</dbReference>
<dbReference type="AlphaFoldDB" id="A0A084W1G0"/>
<dbReference type="OrthoDB" id="6152532at2759"/>
<dbReference type="PANTHER" id="PTHR22826">
    <property type="entry name" value="RHO GUANINE EXCHANGE FACTOR-RELATED"/>
    <property type="match status" value="1"/>
</dbReference>